<protein>
    <submittedName>
        <fullName evidence="1">Uncharacterized protein</fullName>
    </submittedName>
</protein>
<gene>
    <name evidence="1" type="ORF">MSPICULIGERA_LOCUS18902</name>
</gene>
<sequence>MSVASAVRRIALPADLTSNPRNRLRKIGIYRDYVFAYSTEETETEIGIWKVHALNLTPWECVFKHKFAELLAFSTALDYRNGDVWLFVYGIYEDAQHRILLYRYRENEEVRIWKLANEELFTLLPLERGQLGVDWEENAKYPTLHFYDTAMLAGRMPFWYMDLDEETFTLRRDYLKDNEGIKSVRFPVCLDGHNQRFLRITNAQEVFIYDKTRESWRSYHQQGDTALDMVNLLQVSALKESYGRNGRWAAAMESPLTLYADQGICMAKLTIPGPSTTTYQFFQILFNLENNSFTFRRKASVTIPKLTMFYISCSPNYVAIMDMSNIMIIPIQAPSLSEIAIWKIQQMAAKKTITGAHCTGLTIKNFHELMRDQKFGTLL</sequence>
<comment type="caution">
    <text evidence="1">The sequence shown here is derived from an EMBL/GenBank/DDBJ whole genome shotgun (WGS) entry which is preliminary data.</text>
</comment>
<proteinExistence type="predicted"/>
<name>A0AA36G605_9BILA</name>
<organism evidence="1 2">
    <name type="scientific">Mesorhabditis spiculigera</name>
    <dbReference type="NCBI Taxonomy" id="96644"/>
    <lineage>
        <taxon>Eukaryota</taxon>
        <taxon>Metazoa</taxon>
        <taxon>Ecdysozoa</taxon>
        <taxon>Nematoda</taxon>
        <taxon>Chromadorea</taxon>
        <taxon>Rhabditida</taxon>
        <taxon>Rhabditina</taxon>
        <taxon>Rhabditomorpha</taxon>
        <taxon>Rhabditoidea</taxon>
        <taxon>Rhabditidae</taxon>
        <taxon>Mesorhabditinae</taxon>
        <taxon>Mesorhabditis</taxon>
    </lineage>
</organism>
<accession>A0AA36G605</accession>
<dbReference type="Proteomes" id="UP001177023">
    <property type="component" value="Unassembled WGS sequence"/>
</dbReference>
<keyword evidence="2" id="KW-1185">Reference proteome</keyword>
<dbReference type="EMBL" id="CATQJA010002662">
    <property type="protein sequence ID" value="CAJ0580712.1"/>
    <property type="molecule type" value="Genomic_DNA"/>
</dbReference>
<evidence type="ECO:0000313" key="2">
    <source>
        <dbReference type="Proteomes" id="UP001177023"/>
    </source>
</evidence>
<evidence type="ECO:0000313" key="1">
    <source>
        <dbReference type="EMBL" id="CAJ0580712.1"/>
    </source>
</evidence>
<dbReference type="AlphaFoldDB" id="A0AA36G605"/>
<feature type="non-terminal residue" evidence="1">
    <location>
        <position position="1"/>
    </location>
</feature>
<reference evidence="1" key="1">
    <citation type="submission" date="2023-06" db="EMBL/GenBank/DDBJ databases">
        <authorList>
            <person name="Delattre M."/>
        </authorList>
    </citation>
    <scope>NUCLEOTIDE SEQUENCE</scope>
    <source>
        <strain evidence="1">AF72</strain>
    </source>
</reference>